<dbReference type="PROSITE" id="PS51257">
    <property type="entry name" value="PROKAR_LIPOPROTEIN"/>
    <property type="match status" value="1"/>
</dbReference>
<evidence type="ECO:0000313" key="3">
    <source>
        <dbReference type="Proteomes" id="UP000238348"/>
    </source>
</evidence>
<evidence type="ECO:0008006" key="4">
    <source>
        <dbReference type="Google" id="ProtNLM"/>
    </source>
</evidence>
<proteinExistence type="predicted"/>
<accession>A0A2L0ENZ2</accession>
<sequence>MRSSQASILYLAPLLGLPALSACGSEPESDVAHRGGRVALAPGGAPLLSRHAPHRAMAYSARAGDADRTLLPPSWPERPPRLRPLGRNVQVNDPALDDIEVFPTDPPTRPFLNVTQSETSIAARGMDIVVAYNSSAGVEVVQVDNTLATERSLFAGYSTSNDGGRTWVSGFFPPLPGSNTTLGDPVVRVDSRGIFHFVQLGADALGQRSIQANRSLDGGRTWTEAVPVAQDEGADKPWLAVGPDPADRRRDNLYVTWSSYQPPAAPERIELRFARSTDGGETWASRVLFAPEPDPEDPARPQQAVHFTNPYVDPADGRLYVPFLHRSFADADFIRVLVSDDAGESFRFLEINPGAPDPTLLPAVQPGELIDCGNTGDTRLAITDGTPRMGRFGLPTYTHASRVITQPTFAARGGVLYLAWSASTSETRGERDAGSNILLIRSLDRGETWTRPLPIATASDEDIEHVLPALTVGKDSSDVHVVYYTQHRDGSLDVDMASSFDGGESFEAGGRRRVTTSSFRLSPTNIPLDVPFGENYPTTNFDRLVPPCFNLGEYLDVTSWRSNVYAAWGDLRNLITEPVHPASPISGDTHSQADVFFQAFRAR</sequence>
<dbReference type="InterPro" id="IPR036278">
    <property type="entry name" value="Sialidase_sf"/>
</dbReference>
<dbReference type="Gene3D" id="2.120.10.10">
    <property type="match status" value="3"/>
</dbReference>
<dbReference type="Proteomes" id="UP000238348">
    <property type="component" value="Chromosome"/>
</dbReference>
<protein>
    <recommendedName>
        <fullName evidence="4">Sialidase domain-containing protein</fullName>
    </recommendedName>
</protein>
<dbReference type="OrthoDB" id="9764804at2"/>
<dbReference type="AlphaFoldDB" id="A0A2L0ENZ2"/>
<dbReference type="CDD" id="cd15482">
    <property type="entry name" value="Sialidase_non-viral"/>
    <property type="match status" value="1"/>
</dbReference>
<evidence type="ECO:0000313" key="2">
    <source>
        <dbReference type="EMBL" id="AUX40972.1"/>
    </source>
</evidence>
<dbReference type="EMBL" id="CP012673">
    <property type="protein sequence ID" value="AUX40972.1"/>
    <property type="molecule type" value="Genomic_DNA"/>
</dbReference>
<keyword evidence="1" id="KW-0732">Signal</keyword>
<evidence type="ECO:0000256" key="1">
    <source>
        <dbReference type="SAM" id="SignalP"/>
    </source>
</evidence>
<gene>
    <name evidence="2" type="ORF">SOCE26_023740</name>
</gene>
<feature type="signal peptide" evidence="1">
    <location>
        <begin position="1"/>
        <end position="21"/>
    </location>
</feature>
<organism evidence="2 3">
    <name type="scientific">Sorangium cellulosum</name>
    <name type="common">Polyangium cellulosum</name>
    <dbReference type="NCBI Taxonomy" id="56"/>
    <lineage>
        <taxon>Bacteria</taxon>
        <taxon>Pseudomonadati</taxon>
        <taxon>Myxococcota</taxon>
        <taxon>Polyangia</taxon>
        <taxon>Polyangiales</taxon>
        <taxon>Polyangiaceae</taxon>
        <taxon>Sorangium</taxon>
    </lineage>
</organism>
<feature type="chain" id="PRO_5014811065" description="Sialidase domain-containing protein" evidence="1">
    <location>
        <begin position="22"/>
        <end position="603"/>
    </location>
</feature>
<name>A0A2L0ENZ2_SORCE</name>
<reference evidence="2 3" key="1">
    <citation type="submission" date="2015-09" db="EMBL/GenBank/DDBJ databases">
        <title>Sorangium comparison.</title>
        <authorList>
            <person name="Zaburannyi N."/>
            <person name="Bunk B."/>
            <person name="Overmann J."/>
            <person name="Mueller R."/>
        </authorList>
    </citation>
    <scope>NUCLEOTIDE SEQUENCE [LARGE SCALE GENOMIC DNA]</scope>
    <source>
        <strain evidence="2 3">So ce26</strain>
    </source>
</reference>
<dbReference type="SUPFAM" id="SSF50939">
    <property type="entry name" value="Sialidases"/>
    <property type="match status" value="2"/>
</dbReference>
<dbReference type="RefSeq" id="WP_159396843.1">
    <property type="nucleotide sequence ID" value="NZ_CP012673.1"/>
</dbReference>